<evidence type="ECO:0000313" key="3">
    <source>
        <dbReference type="Proteomes" id="UP000645517"/>
    </source>
</evidence>
<dbReference type="EMBL" id="BMOR01000008">
    <property type="protein sequence ID" value="GGN38684.1"/>
    <property type="molecule type" value="Genomic_DNA"/>
</dbReference>
<sequence>MTTRGPLRLTSEAQARFTPPPDAAPRNPVTTDCTACGACCAAPDIHALNKPLGVPCVNLGPDEGCGHLCAIYATRPSVCRGYQPDWVCGEVAPLPTLDARTRRFLEIYGLEPDGLP</sequence>
<evidence type="ECO:0000313" key="2">
    <source>
        <dbReference type="EMBL" id="GGN38684.1"/>
    </source>
</evidence>
<protein>
    <submittedName>
        <fullName evidence="2">Zinc/iron-chelating domain-containing protein</fullName>
    </submittedName>
</protein>
<dbReference type="RefSeq" id="WP_229782106.1">
    <property type="nucleotide sequence ID" value="NZ_BMOR01000008.1"/>
</dbReference>
<dbReference type="Proteomes" id="UP000645517">
    <property type="component" value="Unassembled WGS sequence"/>
</dbReference>
<dbReference type="PANTHER" id="PTHR36931:SF1">
    <property type="entry name" value="UPF0153 PROTEIN YEIW"/>
    <property type="match status" value="1"/>
</dbReference>
<keyword evidence="3" id="KW-1185">Reference proteome</keyword>
<name>A0ABQ2J2P3_9DEIO</name>
<proteinExistence type="predicted"/>
<dbReference type="PANTHER" id="PTHR36931">
    <property type="entry name" value="UPF0153 PROTEIN YEIW"/>
    <property type="match status" value="1"/>
</dbReference>
<gene>
    <name evidence="2" type="ORF">GCM10010842_21750</name>
</gene>
<organism evidence="2 3">
    <name type="scientific">Deinococcus daejeonensis</name>
    <dbReference type="NCBI Taxonomy" id="1007098"/>
    <lineage>
        <taxon>Bacteria</taxon>
        <taxon>Thermotogati</taxon>
        <taxon>Deinococcota</taxon>
        <taxon>Deinococci</taxon>
        <taxon>Deinococcales</taxon>
        <taxon>Deinococcaceae</taxon>
        <taxon>Deinococcus</taxon>
    </lineage>
</organism>
<dbReference type="InterPro" id="IPR052572">
    <property type="entry name" value="UPF0153_domain"/>
</dbReference>
<reference evidence="3" key="1">
    <citation type="journal article" date="2019" name="Int. J. Syst. Evol. Microbiol.">
        <title>The Global Catalogue of Microorganisms (GCM) 10K type strain sequencing project: providing services to taxonomists for standard genome sequencing and annotation.</title>
        <authorList>
            <consortium name="The Broad Institute Genomics Platform"/>
            <consortium name="The Broad Institute Genome Sequencing Center for Infectious Disease"/>
            <person name="Wu L."/>
            <person name="Ma J."/>
        </authorList>
    </citation>
    <scope>NUCLEOTIDE SEQUENCE [LARGE SCALE GENOMIC DNA]</scope>
    <source>
        <strain evidence="3">JCM 16918</strain>
    </source>
</reference>
<comment type="caution">
    <text evidence="2">The sequence shown here is derived from an EMBL/GenBank/DDBJ whole genome shotgun (WGS) entry which is preliminary data.</text>
</comment>
<feature type="region of interest" description="Disordered" evidence="1">
    <location>
        <begin position="1"/>
        <end position="24"/>
    </location>
</feature>
<evidence type="ECO:0000256" key="1">
    <source>
        <dbReference type="SAM" id="MobiDB-lite"/>
    </source>
</evidence>
<accession>A0ABQ2J2P3</accession>